<organism evidence="2 3">
    <name type="scientific">Elysia marginata</name>
    <dbReference type="NCBI Taxonomy" id="1093978"/>
    <lineage>
        <taxon>Eukaryota</taxon>
        <taxon>Metazoa</taxon>
        <taxon>Spiralia</taxon>
        <taxon>Lophotrochozoa</taxon>
        <taxon>Mollusca</taxon>
        <taxon>Gastropoda</taxon>
        <taxon>Heterobranchia</taxon>
        <taxon>Euthyneura</taxon>
        <taxon>Panpulmonata</taxon>
        <taxon>Sacoglossa</taxon>
        <taxon>Placobranchoidea</taxon>
        <taxon>Plakobranchidae</taxon>
        <taxon>Elysia</taxon>
    </lineage>
</organism>
<evidence type="ECO:0000313" key="2">
    <source>
        <dbReference type="EMBL" id="GFR79656.1"/>
    </source>
</evidence>
<evidence type="ECO:0000313" key="3">
    <source>
        <dbReference type="Proteomes" id="UP000762676"/>
    </source>
</evidence>
<sequence>MSGVVNIAVPNEVDGHWPFVSGGRPGRVTGQLMAGEGQRTKKNGWPFRTTVTAPDLSAASQWDIGPPTRRGAFQGRWQPQTCQLRVSEISGPPLDVEHPSSVDSSSRSVGCESVRYRAMRQL</sequence>
<proteinExistence type="predicted"/>
<accession>A0AAV4G4S2</accession>
<keyword evidence="3" id="KW-1185">Reference proteome</keyword>
<evidence type="ECO:0000256" key="1">
    <source>
        <dbReference type="SAM" id="MobiDB-lite"/>
    </source>
</evidence>
<name>A0AAV4G4S2_9GAST</name>
<dbReference type="EMBL" id="BMAT01011808">
    <property type="protein sequence ID" value="GFR79656.1"/>
    <property type="molecule type" value="Genomic_DNA"/>
</dbReference>
<gene>
    <name evidence="2" type="ORF">ElyMa_005881100</name>
</gene>
<feature type="compositionally biased region" description="Low complexity" evidence="1">
    <location>
        <begin position="101"/>
        <end position="110"/>
    </location>
</feature>
<feature type="region of interest" description="Disordered" evidence="1">
    <location>
        <begin position="88"/>
        <end position="110"/>
    </location>
</feature>
<dbReference type="Proteomes" id="UP000762676">
    <property type="component" value="Unassembled WGS sequence"/>
</dbReference>
<dbReference type="AlphaFoldDB" id="A0AAV4G4S2"/>
<comment type="caution">
    <text evidence="2">The sequence shown here is derived from an EMBL/GenBank/DDBJ whole genome shotgun (WGS) entry which is preliminary data.</text>
</comment>
<protein>
    <submittedName>
        <fullName evidence="2">Uncharacterized protein</fullName>
    </submittedName>
</protein>
<reference evidence="2 3" key="1">
    <citation type="journal article" date="2021" name="Elife">
        <title>Chloroplast acquisition without the gene transfer in kleptoplastic sea slugs, Plakobranchus ocellatus.</title>
        <authorList>
            <person name="Maeda T."/>
            <person name="Takahashi S."/>
            <person name="Yoshida T."/>
            <person name="Shimamura S."/>
            <person name="Takaki Y."/>
            <person name="Nagai Y."/>
            <person name="Toyoda A."/>
            <person name="Suzuki Y."/>
            <person name="Arimoto A."/>
            <person name="Ishii H."/>
            <person name="Satoh N."/>
            <person name="Nishiyama T."/>
            <person name="Hasebe M."/>
            <person name="Maruyama T."/>
            <person name="Minagawa J."/>
            <person name="Obokata J."/>
            <person name="Shigenobu S."/>
        </authorList>
    </citation>
    <scope>NUCLEOTIDE SEQUENCE [LARGE SCALE GENOMIC DNA]</scope>
</reference>